<gene>
    <name evidence="1" type="ORF">DPEC_G00078740</name>
</gene>
<evidence type="ECO:0000313" key="1">
    <source>
        <dbReference type="EMBL" id="KAJ8010784.1"/>
    </source>
</evidence>
<accession>A0ACC2H454</accession>
<reference evidence="1" key="1">
    <citation type="submission" date="2021-05" db="EMBL/GenBank/DDBJ databases">
        <authorList>
            <person name="Pan Q."/>
            <person name="Jouanno E."/>
            <person name="Zahm M."/>
            <person name="Klopp C."/>
            <person name="Cabau C."/>
            <person name="Louis A."/>
            <person name="Berthelot C."/>
            <person name="Parey E."/>
            <person name="Roest Crollius H."/>
            <person name="Montfort J."/>
            <person name="Robinson-Rechavi M."/>
            <person name="Bouchez O."/>
            <person name="Lampietro C."/>
            <person name="Lopez Roques C."/>
            <person name="Donnadieu C."/>
            <person name="Postlethwait J."/>
            <person name="Bobe J."/>
            <person name="Dillon D."/>
            <person name="Chandos A."/>
            <person name="von Hippel F."/>
            <person name="Guiguen Y."/>
        </authorList>
    </citation>
    <scope>NUCLEOTIDE SEQUENCE</scope>
    <source>
        <strain evidence="1">YG-Jan2019</strain>
    </source>
</reference>
<organism evidence="1 2">
    <name type="scientific">Dallia pectoralis</name>
    <name type="common">Alaska blackfish</name>
    <dbReference type="NCBI Taxonomy" id="75939"/>
    <lineage>
        <taxon>Eukaryota</taxon>
        <taxon>Metazoa</taxon>
        <taxon>Chordata</taxon>
        <taxon>Craniata</taxon>
        <taxon>Vertebrata</taxon>
        <taxon>Euteleostomi</taxon>
        <taxon>Actinopterygii</taxon>
        <taxon>Neopterygii</taxon>
        <taxon>Teleostei</taxon>
        <taxon>Protacanthopterygii</taxon>
        <taxon>Esociformes</taxon>
        <taxon>Umbridae</taxon>
        <taxon>Dallia</taxon>
    </lineage>
</organism>
<evidence type="ECO:0000313" key="2">
    <source>
        <dbReference type="Proteomes" id="UP001157502"/>
    </source>
</evidence>
<dbReference type="Proteomes" id="UP001157502">
    <property type="component" value="Chromosome 6"/>
</dbReference>
<sequence length="96" mass="10700">MSAFLFRPVSLAFLIIMSMVLMSVSVKLSHPSKVTITCCTKVTDIRIDSPLEGYRIQAPWYRCVNAIVFYKKGGGMICTDPKATWASSAMKDLVMM</sequence>
<keyword evidence="2" id="KW-1185">Reference proteome</keyword>
<name>A0ACC2H454_DALPE</name>
<proteinExistence type="predicted"/>
<dbReference type="EMBL" id="CM055733">
    <property type="protein sequence ID" value="KAJ8010784.1"/>
    <property type="molecule type" value="Genomic_DNA"/>
</dbReference>
<comment type="caution">
    <text evidence="1">The sequence shown here is derived from an EMBL/GenBank/DDBJ whole genome shotgun (WGS) entry which is preliminary data.</text>
</comment>
<protein>
    <submittedName>
        <fullName evidence="1">Uncharacterized protein</fullName>
    </submittedName>
</protein>